<reference evidence="11" key="2">
    <citation type="submission" date="2023-01" db="EMBL/GenBank/DDBJ databases">
        <authorList>
            <person name="Petersen C."/>
        </authorList>
    </citation>
    <scope>NUCLEOTIDE SEQUENCE</scope>
    <source>
        <strain evidence="11">IBT 12815</strain>
    </source>
</reference>
<evidence type="ECO:0000313" key="11">
    <source>
        <dbReference type="EMBL" id="KAJ5592431.1"/>
    </source>
</evidence>
<evidence type="ECO:0000256" key="5">
    <source>
        <dbReference type="ARBA" id="ARBA00022840"/>
    </source>
</evidence>
<feature type="transmembrane region" description="Helical" evidence="9">
    <location>
        <begin position="31"/>
        <end position="56"/>
    </location>
</feature>
<reference evidence="11" key="1">
    <citation type="journal article" date="2023" name="IMA Fungus">
        <title>Comparative genomic study of the Penicillium genus elucidates a diverse pangenome and 15 lateral gene transfer events.</title>
        <authorList>
            <person name="Petersen C."/>
            <person name="Sorensen T."/>
            <person name="Nielsen M.R."/>
            <person name="Sondergaard T.E."/>
            <person name="Sorensen J.L."/>
            <person name="Fitzpatrick D.A."/>
            <person name="Frisvad J.C."/>
            <person name="Nielsen K.L."/>
        </authorList>
    </citation>
    <scope>NUCLEOTIDE SEQUENCE</scope>
    <source>
        <strain evidence="11">IBT 12815</strain>
    </source>
</reference>
<feature type="region of interest" description="Disordered" evidence="8">
    <location>
        <begin position="417"/>
        <end position="437"/>
    </location>
</feature>
<evidence type="ECO:0000256" key="9">
    <source>
        <dbReference type="SAM" id="Phobius"/>
    </source>
</evidence>
<dbReference type="SUPFAM" id="SSF90123">
    <property type="entry name" value="ABC transporter transmembrane region"/>
    <property type="match status" value="1"/>
</dbReference>
<accession>A0AAD6DSW0</accession>
<proteinExistence type="predicted"/>
<dbReference type="PROSITE" id="PS50929">
    <property type="entry name" value="ABC_TM1F"/>
    <property type="match status" value="1"/>
</dbReference>
<gene>
    <name evidence="11" type="ORF">N7537_009335</name>
</gene>
<keyword evidence="6 9" id="KW-1133">Transmembrane helix</keyword>
<keyword evidence="12" id="KW-1185">Reference proteome</keyword>
<evidence type="ECO:0000256" key="8">
    <source>
        <dbReference type="SAM" id="MobiDB-lite"/>
    </source>
</evidence>
<dbReference type="PANTHER" id="PTHR24223:SF399">
    <property type="entry name" value="ABC TRANSPORTER ATNG"/>
    <property type="match status" value="1"/>
</dbReference>
<evidence type="ECO:0000256" key="7">
    <source>
        <dbReference type="ARBA" id="ARBA00023136"/>
    </source>
</evidence>
<dbReference type="GeneID" id="81590631"/>
<evidence type="ECO:0000256" key="6">
    <source>
        <dbReference type="ARBA" id="ARBA00022989"/>
    </source>
</evidence>
<dbReference type="InterPro" id="IPR044746">
    <property type="entry name" value="ABCC_6TM_D1"/>
</dbReference>
<dbReference type="PANTHER" id="PTHR24223">
    <property type="entry name" value="ATP-BINDING CASSETTE SUB-FAMILY C"/>
    <property type="match status" value="1"/>
</dbReference>
<name>A0AAD6DSW0_9EURO</name>
<evidence type="ECO:0000256" key="2">
    <source>
        <dbReference type="ARBA" id="ARBA00022448"/>
    </source>
</evidence>
<keyword evidence="4" id="KW-0547">Nucleotide-binding</keyword>
<dbReference type="InterPro" id="IPR036640">
    <property type="entry name" value="ABC1_TM_sf"/>
</dbReference>
<sequence length="581" mass="64334">MNDRTAWALRRHPERRLEFPWQMCRAFKGPLALMALPRIFLIGFTFSQPFLIASVLNWLDNSHSASNLGYGLIGAKLLIYLGMALSNLIYDQMLYRLVTMFRGTASSMIYDHALHIPDGTLGDRSATVTLMTTDVDRIIASLITLNEFWARTIEVGIGIALLALQLGGGSIYISKHIGGHQKVWVDAVQQRISITRSLLDGIQTIKATGLSQTFVRLVQRKRAEETHQMATYRWSVVWKNMIQNLPWALAPALTFVVYAAQGKELNATKAFSSLSIITLLTNPASKLLSAIPSIAASSGSFDRVQTFILLETSPQHTTEGLYRTRETEVDASPHIAEMQYMSFKGPPDTTNLQTPVISMKNLSIRPSSSAKIVLRDVNLEVPLGALAIIQGPVVFRKIEAASGYTWPNSLRDKVNDSEHSTTGFLRSNTVGPKCPEQSEDVATNTASDIHKLARILTDQLQQHHGCCHQCHTQQESEHQMHHTEHLSLGKYIDRIQADGRYPDVLSAATMARREDNLAGQTSTDRKREIYTGINSATPDAGPLHLGLVSDHEPERPTTVTFDIDSIVGLLHSLAVAKLGVR</sequence>
<dbReference type="GO" id="GO:0140359">
    <property type="term" value="F:ABC-type transporter activity"/>
    <property type="evidence" value="ECO:0007669"/>
    <property type="project" value="InterPro"/>
</dbReference>
<comment type="subcellular location">
    <subcellularLocation>
        <location evidence="1">Membrane</location>
        <topology evidence="1">Multi-pass membrane protein</topology>
    </subcellularLocation>
</comment>
<evidence type="ECO:0000313" key="12">
    <source>
        <dbReference type="Proteomes" id="UP001213799"/>
    </source>
</evidence>
<dbReference type="GO" id="GO:0016020">
    <property type="term" value="C:membrane"/>
    <property type="evidence" value="ECO:0007669"/>
    <property type="project" value="UniProtKB-SubCell"/>
</dbReference>
<dbReference type="InterPro" id="IPR050173">
    <property type="entry name" value="ABC_transporter_C-like"/>
</dbReference>
<dbReference type="Gene3D" id="1.20.1560.10">
    <property type="entry name" value="ABC transporter type 1, transmembrane domain"/>
    <property type="match status" value="1"/>
</dbReference>
<dbReference type="CDD" id="cd18579">
    <property type="entry name" value="ABC_6TM_ABCC_D1"/>
    <property type="match status" value="1"/>
</dbReference>
<dbReference type="EMBL" id="JAQJAE010000005">
    <property type="protein sequence ID" value="KAJ5592431.1"/>
    <property type="molecule type" value="Genomic_DNA"/>
</dbReference>
<keyword evidence="5" id="KW-0067">ATP-binding</keyword>
<dbReference type="InterPro" id="IPR011527">
    <property type="entry name" value="ABC1_TM_dom"/>
</dbReference>
<evidence type="ECO:0000256" key="1">
    <source>
        <dbReference type="ARBA" id="ARBA00004141"/>
    </source>
</evidence>
<keyword evidence="7 9" id="KW-0472">Membrane</keyword>
<feature type="domain" description="ABC transmembrane type-1" evidence="10">
    <location>
        <begin position="39"/>
        <end position="296"/>
    </location>
</feature>
<keyword evidence="3 9" id="KW-0812">Transmembrane</keyword>
<dbReference type="AlphaFoldDB" id="A0AAD6DSW0"/>
<evidence type="ECO:0000259" key="10">
    <source>
        <dbReference type="PROSITE" id="PS50929"/>
    </source>
</evidence>
<dbReference type="GO" id="GO:0005524">
    <property type="term" value="F:ATP binding"/>
    <property type="evidence" value="ECO:0007669"/>
    <property type="project" value="UniProtKB-KW"/>
</dbReference>
<dbReference type="Proteomes" id="UP001213799">
    <property type="component" value="Unassembled WGS sequence"/>
</dbReference>
<dbReference type="RefSeq" id="XP_056749057.1">
    <property type="nucleotide sequence ID" value="XM_056900389.1"/>
</dbReference>
<keyword evidence="2" id="KW-0813">Transport</keyword>
<protein>
    <submittedName>
        <fullName evidence="11">ABC transporter transmembrane domain type 1</fullName>
    </submittedName>
</protein>
<evidence type="ECO:0000256" key="4">
    <source>
        <dbReference type="ARBA" id="ARBA00022741"/>
    </source>
</evidence>
<comment type="caution">
    <text evidence="11">The sequence shown here is derived from an EMBL/GenBank/DDBJ whole genome shotgun (WGS) entry which is preliminary data.</text>
</comment>
<evidence type="ECO:0000256" key="3">
    <source>
        <dbReference type="ARBA" id="ARBA00022692"/>
    </source>
</evidence>
<organism evidence="11 12">
    <name type="scientific">Penicillium hordei</name>
    <dbReference type="NCBI Taxonomy" id="40994"/>
    <lineage>
        <taxon>Eukaryota</taxon>
        <taxon>Fungi</taxon>
        <taxon>Dikarya</taxon>
        <taxon>Ascomycota</taxon>
        <taxon>Pezizomycotina</taxon>
        <taxon>Eurotiomycetes</taxon>
        <taxon>Eurotiomycetidae</taxon>
        <taxon>Eurotiales</taxon>
        <taxon>Aspergillaceae</taxon>
        <taxon>Penicillium</taxon>
    </lineage>
</organism>
<feature type="transmembrane region" description="Helical" evidence="9">
    <location>
        <begin position="68"/>
        <end position="90"/>
    </location>
</feature>
<feature type="compositionally biased region" description="Polar residues" evidence="8">
    <location>
        <begin position="420"/>
        <end position="430"/>
    </location>
</feature>